<dbReference type="NCBIfam" id="TIGR02401">
    <property type="entry name" value="trehalose_TreY"/>
    <property type="match status" value="1"/>
</dbReference>
<sequence length="925" mass="104222">MNELRATVRVQLHAGFTLDDAAAQVPYFSRLGISHVYASPILMARPGSSHGYDTLDYGRVNPELGGRDALCRLVMRLREYAMGLIVDIVPNHMAVGGTGNRWWEDLLAWGRPSQYAHYFDVDWDAFAPWLHGRILAPFLDRPYGTALRDGVLRLVYEAETGMFFIHHHDHRFPVCPRHYAALLDSAGAPHALCDALRELAPLRGAPLRGACMTDAPALSRLAQWGKTPDGRAAIARVMEQHDTGTACGRSGLHDLLVRQAYRLAWWRTTPDLINWRRFFDITGLAALSVEHDDVFDAVHGHIVALYADGLIDGVRVDHVDGLTQPRSYCRRLRQRLMAVQHLRPAMAPQSLSIHVEKILHDREHLPASWQVDGTTGYDFMDQVSAVLHDPAGTAPLDGLWRDHAIEDPTFATTQRNARVQVLNDVFAAELSRLRTHLGHIAQCNIDTRDYSMGRIGMVLQALLVEFHSYRTYFSDDGSGGHQADHIVLRGAAREARRHLLPSCHEMLDWIVDTLGQAGLRDGSIRVAQQQFEHLTAPLAAKAVEDTSFYRYGRLLSRNEVGSDPGRISLSCAQFHKDNLHRYKAYPATLLATATHDHKRGEDARMRLAVLSEVAPHWRDLVNRWIIGNAHLRQRRMIPDRADEMILYQSMLGAWPLEPWPDAEARQVFHDRIVAWQIKALREAKRHTNWIDPDAEYERGCREFVGRLLDPHVSGAFIAEMDAIVARIAPAAAVNSITQVMLRLTLPGVPDLYQGTELWDFSLVDPDNRRPVDFTLRQTLMQHDTSLRRQAAQWRTGGVKMHLIQRLLAFRARYPLMFSKGTYEPVKVSGPAEQHVIAFLRREGGNVLLVVVVRCVWGLVPSPHDLSLDAPTLGQTYLSLPVSGNGEWCSILHENRTYPQDARLSLSFLQEGIPVECLVQAQDGFS</sequence>
<dbReference type="Pfam" id="PF00128">
    <property type="entry name" value="Alpha-amylase"/>
    <property type="match status" value="1"/>
</dbReference>
<name>A0ABQ0SHF8_NOVHA</name>
<dbReference type="SMART" id="SM00642">
    <property type="entry name" value="Aamy"/>
    <property type="match status" value="1"/>
</dbReference>
<dbReference type="Gene3D" id="3.20.20.80">
    <property type="entry name" value="Glycosidases"/>
    <property type="match status" value="4"/>
</dbReference>
<feature type="domain" description="Glycosyl hydrolase family 13 catalytic" evidence="1">
    <location>
        <begin position="7"/>
        <end position="493"/>
    </location>
</feature>
<dbReference type="Gene3D" id="3.30.1590.10">
    <property type="entry name" value="Maltooligosyl trehalose synthase, domain 2"/>
    <property type="match status" value="1"/>
</dbReference>
<protein>
    <submittedName>
        <fullName evidence="2">Malto-oligosyltrehalose synthase</fullName>
    </submittedName>
</protein>
<dbReference type="CDD" id="cd11336">
    <property type="entry name" value="AmyAc_MTSase"/>
    <property type="match status" value="1"/>
</dbReference>
<accession>A0ABQ0SHF8</accession>
<dbReference type="PANTHER" id="PTHR10357">
    <property type="entry name" value="ALPHA-AMYLASE FAMILY MEMBER"/>
    <property type="match status" value="1"/>
</dbReference>
<evidence type="ECO:0000313" key="3">
    <source>
        <dbReference type="Proteomes" id="UP000319478"/>
    </source>
</evidence>
<dbReference type="InterPro" id="IPR006047">
    <property type="entry name" value="GH13_cat_dom"/>
</dbReference>
<dbReference type="InterPro" id="IPR017853">
    <property type="entry name" value="GH"/>
</dbReference>
<evidence type="ECO:0000313" key="2">
    <source>
        <dbReference type="EMBL" id="GEC64744.1"/>
    </source>
</evidence>
<comment type="caution">
    <text evidence="2">The sequence shown here is derived from an EMBL/GenBank/DDBJ whole genome shotgun (WGS) entry which is preliminary data.</text>
</comment>
<dbReference type="PANTHER" id="PTHR10357:SF216">
    <property type="entry name" value="MALTOOLIGOSYL TREHALOSE SYNTHASE-RELATED"/>
    <property type="match status" value="1"/>
</dbReference>
<dbReference type="EMBL" id="BJNN01000133">
    <property type="protein sequence ID" value="GEC64744.1"/>
    <property type="molecule type" value="Genomic_DNA"/>
</dbReference>
<dbReference type="InterPro" id="IPR012767">
    <property type="entry name" value="Trehalose_TreY"/>
</dbReference>
<keyword evidence="3" id="KW-1185">Reference proteome</keyword>
<reference evidence="2 3" key="1">
    <citation type="submission" date="2019-06" db="EMBL/GenBank/DDBJ databases">
        <title>Whole genome shotgun sequence of Komagataeibacter hansenii NBRC 14820.</title>
        <authorList>
            <person name="Hosoyama A."/>
            <person name="Uohara A."/>
            <person name="Ohji S."/>
            <person name="Ichikawa N."/>
        </authorList>
    </citation>
    <scope>NUCLEOTIDE SEQUENCE [LARGE SCALE GENOMIC DNA]</scope>
    <source>
        <strain evidence="2 3">NBRC 14820</strain>
    </source>
</reference>
<evidence type="ECO:0000259" key="1">
    <source>
        <dbReference type="SMART" id="SM00642"/>
    </source>
</evidence>
<dbReference type="Proteomes" id="UP000319478">
    <property type="component" value="Unassembled WGS sequence"/>
</dbReference>
<organism evidence="2 3">
    <name type="scientific">Novacetimonas hansenii</name>
    <name type="common">Komagataeibacter hansenii</name>
    <dbReference type="NCBI Taxonomy" id="436"/>
    <lineage>
        <taxon>Bacteria</taxon>
        <taxon>Pseudomonadati</taxon>
        <taxon>Pseudomonadota</taxon>
        <taxon>Alphaproteobacteria</taxon>
        <taxon>Acetobacterales</taxon>
        <taxon>Acetobacteraceae</taxon>
        <taxon>Novacetimonas</taxon>
    </lineage>
</organism>
<gene>
    <name evidence="2" type="ORF">GHA01_25930</name>
</gene>
<dbReference type="SUPFAM" id="SSF51445">
    <property type="entry name" value="(Trans)glycosidases"/>
    <property type="match status" value="1"/>
</dbReference>
<proteinExistence type="predicted"/>
<dbReference type="RefSeq" id="WP_003619963.1">
    <property type="nucleotide sequence ID" value="NZ_BJNN01000133.1"/>
</dbReference>